<comment type="caution">
    <text evidence="7">The sequence shown here is derived from an EMBL/GenBank/DDBJ whole genome shotgun (WGS) entry which is preliminary data.</text>
</comment>
<organism evidence="7 8">
    <name type="scientific">Longimonas halophila</name>
    <dbReference type="NCBI Taxonomy" id="1469170"/>
    <lineage>
        <taxon>Bacteria</taxon>
        <taxon>Pseudomonadati</taxon>
        <taxon>Rhodothermota</taxon>
        <taxon>Rhodothermia</taxon>
        <taxon>Rhodothermales</taxon>
        <taxon>Salisaetaceae</taxon>
        <taxon>Longimonas</taxon>
    </lineage>
</organism>
<feature type="transmembrane region" description="Helical" evidence="6">
    <location>
        <begin position="274"/>
        <end position="293"/>
    </location>
</feature>
<protein>
    <submittedName>
        <fullName evidence="7">Short-chain fatty acid transporter</fullName>
    </submittedName>
</protein>
<dbReference type="PANTHER" id="PTHR43652">
    <property type="entry name" value="BASIC AMINO ACID ANTIPORTER YFCC-RELATED"/>
    <property type="match status" value="1"/>
</dbReference>
<dbReference type="InterPro" id="IPR051679">
    <property type="entry name" value="DASS-Related_Transporters"/>
</dbReference>
<comment type="subcellular location">
    <subcellularLocation>
        <location evidence="1">Cell membrane</location>
        <topology evidence="1">Multi-pass membrane protein</topology>
    </subcellularLocation>
</comment>
<accession>A0A2H3P919</accession>
<gene>
    <name evidence="7" type="ORF">CRI93_04670</name>
</gene>
<reference evidence="7 8" key="1">
    <citation type="submission" date="2017-10" db="EMBL/GenBank/DDBJ databases">
        <title>Draft genome of Longimonas halophila.</title>
        <authorList>
            <person name="Goh K.M."/>
            <person name="Shamsir M.S."/>
            <person name="Lim S.W."/>
        </authorList>
    </citation>
    <scope>NUCLEOTIDE SEQUENCE [LARGE SCALE GENOMIC DNA]</scope>
    <source>
        <strain evidence="7 8">KCTC 42399</strain>
    </source>
</reference>
<evidence type="ECO:0000256" key="3">
    <source>
        <dbReference type="ARBA" id="ARBA00022692"/>
    </source>
</evidence>
<evidence type="ECO:0000256" key="1">
    <source>
        <dbReference type="ARBA" id="ARBA00004651"/>
    </source>
</evidence>
<feature type="transmembrane region" description="Helical" evidence="6">
    <location>
        <begin position="366"/>
        <end position="385"/>
    </location>
</feature>
<evidence type="ECO:0000256" key="4">
    <source>
        <dbReference type="ARBA" id="ARBA00022989"/>
    </source>
</evidence>
<keyword evidence="4 6" id="KW-1133">Transmembrane helix</keyword>
<evidence type="ECO:0000256" key="6">
    <source>
        <dbReference type="SAM" id="Phobius"/>
    </source>
</evidence>
<evidence type="ECO:0000313" key="8">
    <source>
        <dbReference type="Proteomes" id="UP000221024"/>
    </source>
</evidence>
<feature type="transmembrane region" description="Helical" evidence="6">
    <location>
        <begin position="152"/>
        <end position="172"/>
    </location>
</feature>
<dbReference type="EMBL" id="PDEP01000003">
    <property type="protein sequence ID" value="PEN08411.1"/>
    <property type="molecule type" value="Genomic_DNA"/>
</dbReference>
<keyword evidence="8" id="KW-1185">Reference proteome</keyword>
<dbReference type="InterPro" id="IPR018385">
    <property type="entry name" value="C4_dicarb_anaerob_car-like"/>
</dbReference>
<evidence type="ECO:0000256" key="2">
    <source>
        <dbReference type="ARBA" id="ARBA00022475"/>
    </source>
</evidence>
<feature type="transmembrane region" description="Helical" evidence="6">
    <location>
        <begin position="248"/>
        <end position="268"/>
    </location>
</feature>
<keyword evidence="5 6" id="KW-0472">Membrane</keyword>
<name>A0A2H3P919_9BACT</name>
<evidence type="ECO:0000313" key="7">
    <source>
        <dbReference type="EMBL" id="PEN08411.1"/>
    </source>
</evidence>
<dbReference type="OrthoDB" id="255482at2"/>
<sequence>MNFKMPHTLALLFFLMVGALALTWVVPSGAFDTEMVNGREAVVPGTFELGTDADTLTPVDLFTAIPQAFADSQNIIFFLFIIGGVLAVIRETSTIDALLGRLLDALGGQPGLLIFITIFVFALTSSIMGASAEYIPFVLILAALCRTMKMDTMTAVGIIVAGYGIGYGAAAFNQYTVVVAQGIAGLETYSGWPVRMALLLPFVGVGTHHVYHYARQVQANPAASLVSDLAMPVEEEDTDTASYPALQWTHIAIMVSFLVALGTAVWGIATQGWYLTELGAAFLILGVVTAAIGRLGPSLMAKEFVVGAKELTETALLVGIARGIALIMEEGEILHTIVYALSVPLDAVGPEVAGVGMMGMQAVINLFVPSGSGQAFVTMPLLAPLSDLLGMSRQIAVQAFLYGDGFANMIVPTNAVLMGILGMAGIPYDRWFRFCMPLVLKLLALAAVCMVGMVMLGFA</sequence>
<feature type="transmembrane region" description="Helical" evidence="6">
    <location>
        <begin position="72"/>
        <end position="90"/>
    </location>
</feature>
<dbReference type="GO" id="GO:0005886">
    <property type="term" value="C:plasma membrane"/>
    <property type="evidence" value="ECO:0007669"/>
    <property type="project" value="UniProtKB-SubCell"/>
</dbReference>
<dbReference type="Pfam" id="PF03606">
    <property type="entry name" value="DcuC"/>
    <property type="match status" value="1"/>
</dbReference>
<feature type="transmembrane region" description="Helical" evidence="6">
    <location>
        <begin position="438"/>
        <end position="458"/>
    </location>
</feature>
<dbReference type="Proteomes" id="UP000221024">
    <property type="component" value="Unassembled WGS sequence"/>
</dbReference>
<evidence type="ECO:0000256" key="5">
    <source>
        <dbReference type="ARBA" id="ARBA00023136"/>
    </source>
</evidence>
<dbReference type="PANTHER" id="PTHR43652:SF2">
    <property type="entry name" value="BASIC AMINO ACID ANTIPORTER YFCC-RELATED"/>
    <property type="match status" value="1"/>
</dbReference>
<keyword evidence="3 6" id="KW-0812">Transmembrane</keyword>
<proteinExistence type="predicted"/>
<feature type="transmembrane region" description="Helical" evidence="6">
    <location>
        <begin position="405"/>
        <end position="426"/>
    </location>
</feature>
<dbReference type="AlphaFoldDB" id="A0A2H3P919"/>
<feature type="transmembrane region" description="Helical" evidence="6">
    <location>
        <begin position="102"/>
        <end position="121"/>
    </location>
</feature>
<keyword evidence="2" id="KW-1003">Cell membrane</keyword>